<dbReference type="AlphaFoldDB" id="A0A0T9QVS2"/>
<dbReference type="Proteomes" id="UP000045840">
    <property type="component" value="Unassembled WGS sequence"/>
</dbReference>
<evidence type="ECO:0000313" key="4">
    <source>
        <dbReference type="Proteomes" id="UP000045840"/>
    </source>
</evidence>
<organism evidence="1 4">
    <name type="scientific">Yersinia pekkanenii</name>
    <dbReference type="NCBI Taxonomy" id="1288385"/>
    <lineage>
        <taxon>Bacteria</taxon>
        <taxon>Pseudomonadati</taxon>
        <taxon>Pseudomonadota</taxon>
        <taxon>Gammaproteobacteria</taxon>
        <taxon>Enterobacterales</taxon>
        <taxon>Yersiniaceae</taxon>
        <taxon>Yersinia</taxon>
    </lineage>
</organism>
<evidence type="ECO:0000313" key="1">
    <source>
        <dbReference type="EMBL" id="CNI31280.1"/>
    </source>
</evidence>
<gene>
    <name evidence="1" type="ORF">ERS008529_03664</name>
    <name evidence="2" type="ORF">ERS137968_04072</name>
</gene>
<protein>
    <submittedName>
        <fullName evidence="1">Uncharacterized protein</fullName>
    </submittedName>
</protein>
<dbReference type="EMBL" id="CQAZ01000040">
    <property type="protein sequence ID" value="CNI31280.1"/>
    <property type="molecule type" value="Genomic_DNA"/>
</dbReference>
<sequence>MLDITDLSRTTISIAGSRRLIIDKLTIDLSIKTGVPLSKAEIINAVIDRISDIQHENLVERIILNRFPAGRGPLAFRKHSKP</sequence>
<dbReference type="STRING" id="1288385.ERS137968_04072"/>
<dbReference type="Proteomes" id="UP000044625">
    <property type="component" value="Unassembled WGS sequence"/>
</dbReference>
<reference evidence="4" key="1">
    <citation type="submission" date="2015-03" db="EMBL/GenBank/DDBJ databases">
        <authorList>
            <consortium name="Pathogen Informatics"/>
        </authorList>
    </citation>
    <scope>NUCLEOTIDE SEQUENCE [LARGE SCALE GENOMIC DNA]</scope>
    <source>
        <strain evidence="4">A125KOH2</strain>
    </source>
</reference>
<dbReference type="EMBL" id="CWJL01000029">
    <property type="protein sequence ID" value="CRY68940.1"/>
    <property type="molecule type" value="Genomic_DNA"/>
</dbReference>
<accession>A0A0T9QVS2</accession>
<reference evidence="2 3" key="3">
    <citation type="submission" date="2015-03" db="EMBL/GenBank/DDBJ databases">
        <authorList>
            <consortium name="Pathogen Informatics"/>
            <person name="Murphy D."/>
        </authorList>
    </citation>
    <scope>NUCLEOTIDE SEQUENCE [LARGE SCALE GENOMIC DNA]</scope>
    <source>
        <strain evidence="2">Type strain: CIP110230</strain>
        <strain evidence="3">type strain: CIP110230</strain>
    </source>
</reference>
<evidence type="ECO:0000313" key="2">
    <source>
        <dbReference type="EMBL" id="CRY68940.1"/>
    </source>
</evidence>
<proteinExistence type="predicted"/>
<reference evidence="1" key="2">
    <citation type="submission" date="2015-03" db="EMBL/GenBank/DDBJ databases">
        <authorList>
            <person name="Murphy D."/>
        </authorList>
    </citation>
    <scope>NUCLEOTIDE SEQUENCE [LARGE SCALE GENOMIC DNA]</scope>
    <source>
        <strain evidence="1">A125KOH2</strain>
    </source>
</reference>
<name>A0A0T9QVS2_9GAMM</name>
<evidence type="ECO:0000313" key="3">
    <source>
        <dbReference type="Proteomes" id="UP000044625"/>
    </source>
</evidence>
<keyword evidence="3" id="KW-1185">Reference proteome</keyword>